<dbReference type="EMBL" id="AEWJ01000041">
    <property type="protein sequence ID" value="EGD58654.1"/>
    <property type="molecule type" value="Genomic_DNA"/>
</dbReference>
<gene>
    <name evidence="1" type="ORF">Y88_0711</name>
</gene>
<reference evidence="1 2" key="1">
    <citation type="journal article" date="2012" name="J. Bacteriol.">
        <title>Draft Genome Sequence of Novosphingobium nitrogenifigens Y88T.</title>
        <authorList>
            <person name="Strabala T.J."/>
            <person name="Macdonald L."/>
            <person name="Liu V."/>
            <person name="Smit A.M."/>
        </authorList>
    </citation>
    <scope>NUCLEOTIDE SEQUENCE [LARGE SCALE GENOMIC DNA]</scope>
    <source>
        <strain evidence="1 2">DSM 19370</strain>
    </source>
</reference>
<evidence type="ECO:0000313" key="2">
    <source>
        <dbReference type="Proteomes" id="UP000004728"/>
    </source>
</evidence>
<accession>F1Z9T8</accession>
<dbReference type="HOGENOM" id="CLU_2634578_0_0_5"/>
<keyword evidence="2" id="KW-1185">Reference proteome</keyword>
<name>F1Z9T8_9SPHN</name>
<evidence type="ECO:0000313" key="1">
    <source>
        <dbReference type="EMBL" id="EGD58654.1"/>
    </source>
</evidence>
<sequence>MIHALFPWFEPVAGSLAKRPPVPPKKMVHTYASTETYPAPICSATRSDTTLNDFSCAGRPVDGFRNSLTHRCGPITL</sequence>
<organism evidence="1 2">
    <name type="scientific">Novosphingobium nitrogenifigens DSM 19370</name>
    <dbReference type="NCBI Taxonomy" id="983920"/>
    <lineage>
        <taxon>Bacteria</taxon>
        <taxon>Pseudomonadati</taxon>
        <taxon>Pseudomonadota</taxon>
        <taxon>Alphaproteobacteria</taxon>
        <taxon>Sphingomonadales</taxon>
        <taxon>Sphingomonadaceae</taxon>
        <taxon>Novosphingobium</taxon>
    </lineage>
</organism>
<comment type="caution">
    <text evidence="1">The sequence shown here is derived from an EMBL/GenBank/DDBJ whole genome shotgun (WGS) entry which is preliminary data.</text>
</comment>
<dbReference type="Proteomes" id="UP000004728">
    <property type="component" value="Unassembled WGS sequence"/>
</dbReference>
<dbReference type="AlphaFoldDB" id="F1Z9T8"/>
<protein>
    <submittedName>
        <fullName evidence="1">Uncharacterized protein</fullName>
    </submittedName>
</protein>
<dbReference type="InParanoid" id="F1Z9T8"/>
<proteinExistence type="predicted"/>
<dbReference type="STRING" id="983920.Y88_0711"/>